<feature type="transmembrane region" description="Helical" evidence="1">
    <location>
        <begin position="18"/>
        <end position="37"/>
    </location>
</feature>
<keyword evidence="1" id="KW-1133">Transmembrane helix</keyword>
<reference evidence="3" key="1">
    <citation type="journal article" date="2014" name="Sci. Data">
        <title>Genomes of diverse isolates of the marine cyanobacterium Prochlorococcus.</title>
        <authorList>
            <person name="Biller S."/>
            <person name="Berube P."/>
            <person name="Thompson J."/>
            <person name="Kelly L."/>
            <person name="Roggensack S."/>
            <person name="Awad L."/>
            <person name="Roache-Johnson K."/>
            <person name="Ding H."/>
            <person name="Giovannoni S.J."/>
            <person name="Moore L.R."/>
            <person name="Chisholm S.W."/>
        </authorList>
    </citation>
    <scope>NUCLEOTIDE SEQUENCE [LARGE SCALE GENOMIC DNA]</scope>
    <source>
        <strain evidence="3">PAC1</strain>
    </source>
</reference>
<keyword evidence="1" id="KW-0812">Transmembrane</keyword>
<dbReference type="Gene3D" id="1.10.3460.10">
    <property type="entry name" value="Chlorophyll a/b binding protein domain"/>
    <property type="match status" value="1"/>
</dbReference>
<dbReference type="EMBL" id="JNAX01000002">
    <property type="protein sequence ID" value="KGG22453.1"/>
    <property type="molecule type" value="Genomic_DNA"/>
</dbReference>
<proteinExistence type="predicted"/>
<dbReference type="RefSeq" id="WP_011294605.1">
    <property type="nucleotide sequence ID" value="NZ_CP138967.1"/>
</dbReference>
<keyword evidence="1" id="KW-0472">Membrane</keyword>
<organism evidence="2 3">
    <name type="scientific">Prochlorococcus marinus str. PAC1</name>
    <dbReference type="NCBI Taxonomy" id="59924"/>
    <lineage>
        <taxon>Bacteria</taxon>
        <taxon>Bacillati</taxon>
        <taxon>Cyanobacteriota</taxon>
        <taxon>Cyanophyceae</taxon>
        <taxon>Synechococcales</taxon>
        <taxon>Prochlorococcaceae</taxon>
        <taxon>Prochlorococcus</taxon>
    </lineage>
</organism>
<accession>A0A0A2C800</accession>
<comment type="caution">
    <text evidence="2">The sequence shown here is derived from an EMBL/GenBank/DDBJ whole genome shotgun (WGS) entry which is preliminary data.</text>
</comment>
<evidence type="ECO:0000313" key="3">
    <source>
        <dbReference type="Proteomes" id="UP000030392"/>
    </source>
</evidence>
<gene>
    <name evidence="2" type="ORF">EV03_0123</name>
</gene>
<evidence type="ECO:0000256" key="1">
    <source>
        <dbReference type="SAM" id="Phobius"/>
    </source>
</evidence>
<dbReference type="AlphaFoldDB" id="A0A0A2C800"/>
<dbReference type="SUPFAM" id="SSF103511">
    <property type="entry name" value="Chlorophyll a-b binding protein"/>
    <property type="match status" value="1"/>
</dbReference>
<protein>
    <submittedName>
        <fullName evidence="2">Putative high light inducible protein</fullName>
    </submittedName>
</protein>
<name>A0A0A2C800_PROMR</name>
<evidence type="ECO:0000313" key="2">
    <source>
        <dbReference type="EMBL" id="KGG22453.1"/>
    </source>
</evidence>
<sequence>MNKETNYWKTAEQMNGRLAMMGFFAAVINYGITGWIIPGIV</sequence>
<dbReference type="Proteomes" id="UP000030392">
    <property type="component" value="Unassembled WGS sequence"/>
</dbReference>